<accession>A0A420XTT7</accession>
<reference evidence="7 8" key="1">
    <citation type="submission" date="2018-10" db="EMBL/GenBank/DDBJ databases">
        <title>Genomic Encyclopedia of Archaeal and Bacterial Type Strains, Phase II (KMG-II): from individual species to whole genera.</title>
        <authorList>
            <person name="Goeker M."/>
        </authorList>
    </citation>
    <scope>NUCLEOTIDE SEQUENCE [LARGE SCALE GENOMIC DNA]</scope>
    <source>
        <strain evidence="7 8">RP-AC37</strain>
    </source>
</reference>
<dbReference type="RefSeq" id="WP_121191889.1">
    <property type="nucleotide sequence ID" value="NZ_RBWV01000009.1"/>
</dbReference>
<sequence>MTAYDWVVVGAGLTGLTVAEQLANGQGARVLVVDQRTHIGGNIYDEVDDNGVLVHKYGPHAFHTGSKPVWDYLSRFTEWMPYEHRVLASIEGKLLPVPYNFTTLEALLPARAESLKAALLARHVPGSRVPVLRLLEDTDPQIAEFGEHVLDVVFRGYSAKQWGRPVEELDRGVMGRVPVVLSYDDRYFRDEYQAIPLDGYTAMAARMADVDGVTVALGEDGHAAIAANPRARALWTGPVDSYFAHEHGHLPYRSLRFDLQTRDERRVQPVAQVNYPGTEPWTRITEHAHFSPRATLRTTLGVEYSETHVPGVNEPFYPVHDDESRALHKVYQAACRELEPKVYFAGRLGDYRYYDMHQAVGRALQLVPSLVAGTALPEAA</sequence>
<dbReference type="NCBIfam" id="TIGR00031">
    <property type="entry name" value="UDP-GALP_mutase"/>
    <property type="match status" value="1"/>
</dbReference>
<comment type="caution">
    <text evidence="7">The sequence shown here is derived from an EMBL/GenBank/DDBJ whole genome shotgun (WGS) entry which is preliminary data.</text>
</comment>
<keyword evidence="5" id="KW-0413">Isomerase</keyword>
<dbReference type="InterPro" id="IPR015899">
    <property type="entry name" value="UDP-GalPyranose_mutase_C"/>
</dbReference>
<comment type="cofactor">
    <cofactor evidence="1">
        <name>FAD</name>
        <dbReference type="ChEBI" id="CHEBI:57692"/>
    </cofactor>
</comment>
<dbReference type="PANTHER" id="PTHR21197:SF0">
    <property type="entry name" value="UDP-GALACTOPYRANOSE MUTASE"/>
    <property type="match status" value="1"/>
</dbReference>
<name>A0A420XTT7_9ACTN</name>
<dbReference type="Proteomes" id="UP000281955">
    <property type="component" value="Unassembled WGS sequence"/>
</dbReference>
<dbReference type="EMBL" id="RBWV01000009">
    <property type="protein sequence ID" value="RKS80167.1"/>
    <property type="molecule type" value="Genomic_DNA"/>
</dbReference>
<dbReference type="FunCoup" id="A0A420XTT7">
    <property type="interactions" value="29"/>
</dbReference>
<comment type="similarity">
    <text evidence="2">Belongs to the UDP-galactopyranose/dTDP-fucopyranose mutase family.</text>
</comment>
<proteinExistence type="inferred from homology"/>
<dbReference type="AlphaFoldDB" id="A0A420XTT7"/>
<organism evidence="7 8">
    <name type="scientific">Motilibacter peucedani</name>
    <dbReference type="NCBI Taxonomy" id="598650"/>
    <lineage>
        <taxon>Bacteria</taxon>
        <taxon>Bacillati</taxon>
        <taxon>Actinomycetota</taxon>
        <taxon>Actinomycetes</taxon>
        <taxon>Motilibacterales</taxon>
        <taxon>Motilibacteraceae</taxon>
        <taxon>Motilibacter</taxon>
    </lineage>
</organism>
<feature type="domain" description="UDP-galactopyranose mutase C-terminal" evidence="6">
    <location>
        <begin position="153"/>
        <end position="353"/>
    </location>
</feature>
<evidence type="ECO:0000256" key="3">
    <source>
        <dbReference type="ARBA" id="ARBA00022630"/>
    </source>
</evidence>
<dbReference type="PANTHER" id="PTHR21197">
    <property type="entry name" value="UDP-GALACTOPYRANOSE MUTASE"/>
    <property type="match status" value="1"/>
</dbReference>
<evidence type="ECO:0000256" key="1">
    <source>
        <dbReference type="ARBA" id="ARBA00001974"/>
    </source>
</evidence>
<evidence type="ECO:0000313" key="7">
    <source>
        <dbReference type="EMBL" id="RKS80167.1"/>
    </source>
</evidence>
<keyword evidence="8" id="KW-1185">Reference proteome</keyword>
<evidence type="ECO:0000256" key="4">
    <source>
        <dbReference type="ARBA" id="ARBA00022827"/>
    </source>
</evidence>
<dbReference type="SUPFAM" id="SSF51971">
    <property type="entry name" value="Nucleotide-binding domain"/>
    <property type="match status" value="1"/>
</dbReference>
<dbReference type="GO" id="GO:0005829">
    <property type="term" value="C:cytosol"/>
    <property type="evidence" value="ECO:0007669"/>
    <property type="project" value="TreeGrafter"/>
</dbReference>
<keyword evidence="3" id="KW-0285">Flavoprotein</keyword>
<dbReference type="InParanoid" id="A0A420XTT7"/>
<evidence type="ECO:0000313" key="8">
    <source>
        <dbReference type="Proteomes" id="UP000281955"/>
    </source>
</evidence>
<dbReference type="Pfam" id="PF03275">
    <property type="entry name" value="GLF"/>
    <property type="match status" value="1"/>
</dbReference>
<keyword evidence="4" id="KW-0274">FAD</keyword>
<dbReference type="GO" id="GO:0008767">
    <property type="term" value="F:UDP-galactopyranose mutase activity"/>
    <property type="evidence" value="ECO:0007669"/>
    <property type="project" value="InterPro"/>
</dbReference>
<dbReference type="OrthoDB" id="9769600at2"/>
<protein>
    <submittedName>
        <fullName evidence="7">UDP-galactopyranose mutase</fullName>
    </submittedName>
</protein>
<dbReference type="InterPro" id="IPR004379">
    <property type="entry name" value="UDP-GALP_mutase"/>
</dbReference>
<evidence type="ECO:0000259" key="6">
    <source>
        <dbReference type="Pfam" id="PF03275"/>
    </source>
</evidence>
<dbReference type="SUPFAM" id="SSF54373">
    <property type="entry name" value="FAD-linked reductases, C-terminal domain"/>
    <property type="match status" value="1"/>
</dbReference>
<dbReference type="Gene3D" id="3.40.50.720">
    <property type="entry name" value="NAD(P)-binding Rossmann-like Domain"/>
    <property type="match status" value="3"/>
</dbReference>
<evidence type="ECO:0000256" key="5">
    <source>
        <dbReference type="ARBA" id="ARBA00023235"/>
    </source>
</evidence>
<evidence type="ECO:0000256" key="2">
    <source>
        <dbReference type="ARBA" id="ARBA00009321"/>
    </source>
</evidence>
<gene>
    <name evidence="7" type="ORF">CLV35_0588</name>
</gene>
<dbReference type="GO" id="GO:0050660">
    <property type="term" value="F:flavin adenine dinucleotide binding"/>
    <property type="evidence" value="ECO:0007669"/>
    <property type="project" value="TreeGrafter"/>
</dbReference>
<dbReference type="Pfam" id="PF13450">
    <property type="entry name" value="NAD_binding_8"/>
    <property type="match status" value="1"/>
</dbReference>